<name>A0A6G1G4Y1_9PEZI</name>
<reference evidence="5" key="2">
    <citation type="submission" date="2020-04" db="EMBL/GenBank/DDBJ databases">
        <authorList>
            <consortium name="NCBI Genome Project"/>
        </authorList>
    </citation>
    <scope>NUCLEOTIDE SEQUENCE</scope>
    <source>
        <strain evidence="5">CBS 781.70</strain>
    </source>
</reference>
<dbReference type="RefSeq" id="XP_033534754.1">
    <property type="nucleotide sequence ID" value="XM_033681187.1"/>
</dbReference>
<dbReference type="AlphaFoldDB" id="A0A6G1G4Y1"/>
<organism evidence="3">
    <name type="scientific">Eremomyces bilateralis CBS 781.70</name>
    <dbReference type="NCBI Taxonomy" id="1392243"/>
    <lineage>
        <taxon>Eukaryota</taxon>
        <taxon>Fungi</taxon>
        <taxon>Dikarya</taxon>
        <taxon>Ascomycota</taxon>
        <taxon>Pezizomycotina</taxon>
        <taxon>Dothideomycetes</taxon>
        <taxon>Dothideomycetes incertae sedis</taxon>
        <taxon>Eremomycetales</taxon>
        <taxon>Eremomycetaceae</taxon>
        <taxon>Eremomyces</taxon>
    </lineage>
</organism>
<gene>
    <name evidence="3 5" type="ORF">P152DRAFT_472886</name>
</gene>
<dbReference type="InterPro" id="IPR009057">
    <property type="entry name" value="Homeodomain-like_sf"/>
</dbReference>
<evidence type="ECO:0000313" key="4">
    <source>
        <dbReference type="Proteomes" id="UP000504638"/>
    </source>
</evidence>
<dbReference type="OrthoDB" id="4159272at2759"/>
<protein>
    <recommendedName>
        <fullName evidence="2">Myb-like DNA-binding domain-containing protein</fullName>
    </recommendedName>
</protein>
<evidence type="ECO:0000313" key="5">
    <source>
        <dbReference type="RefSeq" id="XP_033534754.1"/>
    </source>
</evidence>
<dbReference type="Proteomes" id="UP000504638">
    <property type="component" value="Unplaced"/>
</dbReference>
<dbReference type="EMBL" id="ML975155">
    <property type="protein sequence ID" value="KAF1813123.1"/>
    <property type="molecule type" value="Genomic_DNA"/>
</dbReference>
<evidence type="ECO:0000256" key="1">
    <source>
        <dbReference type="SAM" id="MobiDB-lite"/>
    </source>
</evidence>
<feature type="compositionally biased region" description="Polar residues" evidence="1">
    <location>
        <begin position="104"/>
        <end position="113"/>
    </location>
</feature>
<reference evidence="5" key="3">
    <citation type="submission" date="2025-04" db="UniProtKB">
        <authorList>
            <consortium name="RefSeq"/>
        </authorList>
    </citation>
    <scope>IDENTIFICATION</scope>
    <source>
        <strain evidence="5">CBS 781.70</strain>
    </source>
</reference>
<sequence>MPQIWTPDHVTKLLLCIIAQSNSTATNWQAVADAMGGYSPSAVSQKFMKVKRANTKLMNQATGTASPVTSSANGSAHKRSRPGLANGSGKSANFEDDEERIDHASSSSENDQTPIKRPKIKHFKSEVIDIDVSDEEEVARSMKTEAFEEPNHSDI</sequence>
<reference evidence="3 5" key="1">
    <citation type="submission" date="2020-01" db="EMBL/GenBank/DDBJ databases">
        <authorList>
            <consortium name="DOE Joint Genome Institute"/>
            <person name="Haridas S."/>
            <person name="Albert R."/>
            <person name="Binder M."/>
            <person name="Bloem J."/>
            <person name="Labutti K."/>
            <person name="Salamov A."/>
            <person name="Andreopoulos B."/>
            <person name="Baker S.E."/>
            <person name="Barry K."/>
            <person name="Bills G."/>
            <person name="Bluhm B.H."/>
            <person name="Cannon C."/>
            <person name="Castanera R."/>
            <person name="Culley D.E."/>
            <person name="Daum C."/>
            <person name="Ezra D."/>
            <person name="Gonzalez J.B."/>
            <person name="Henrissat B."/>
            <person name="Kuo A."/>
            <person name="Liang C."/>
            <person name="Lipzen A."/>
            <person name="Lutzoni F."/>
            <person name="Magnuson J."/>
            <person name="Mondo S."/>
            <person name="Nolan M."/>
            <person name="Ohm R."/>
            <person name="Pangilinan J."/>
            <person name="Park H.-J."/>
            <person name="Ramirez L."/>
            <person name="Alfaro M."/>
            <person name="Sun H."/>
            <person name="Tritt A."/>
            <person name="Yoshinaga Y."/>
            <person name="Zwiers L.-H."/>
            <person name="Turgeon B.G."/>
            <person name="Goodwin S.B."/>
            <person name="Spatafora J.W."/>
            <person name="Crous P.W."/>
            <person name="Grigoriev I.V."/>
        </authorList>
    </citation>
    <scope>NUCLEOTIDE SEQUENCE</scope>
    <source>
        <strain evidence="3 5">CBS 781.70</strain>
    </source>
</reference>
<dbReference type="SUPFAM" id="SSF46689">
    <property type="entry name" value="Homeodomain-like"/>
    <property type="match status" value="1"/>
</dbReference>
<evidence type="ECO:0000259" key="2">
    <source>
        <dbReference type="Pfam" id="PF22980"/>
    </source>
</evidence>
<feature type="compositionally biased region" description="Polar residues" evidence="1">
    <location>
        <begin position="58"/>
        <end position="74"/>
    </location>
</feature>
<proteinExistence type="predicted"/>
<keyword evidence="4" id="KW-1185">Reference proteome</keyword>
<feature type="domain" description="Myb-like DNA-binding" evidence="2">
    <location>
        <begin position="11"/>
        <end position="53"/>
    </location>
</feature>
<dbReference type="InterPro" id="IPR054505">
    <property type="entry name" value="Myb_DNA-bind_8"/>
</dbReference>
<dbReference type="Pfam" id="PF22980">
    <property type="entry name" value="Myb_DNA-bind_8"/>
    <property type="match status" value="1"/>
</dbReference>
<feature type="region of interest" description="Disordered" evidence="1">
    <location>
        <begin position="58"/>
        <end position="122"/>
    </location>
</feature>
<dbReference type="GeneID" id="54421757"/>
<accession>A0A6G1G4Y1</accession>
<evidence type="ECO:0000313" key="3">
    <source>
        <dbReference type="EMBL" id="KAF1813123.1"/>
    </source>
</evidence>